<organism evidence="1 2">
    <name type="scientific">Streptomyces brevispora</name>
    <dbReference type="NCBI Taxonomy" id="887462"/>
    <lineage>
        <taxon>Bacteria</taxon>
        <taxon>Bacillati</taxon>
        <taxon>Actinomycetota</taxon>
        <taxon>Actinomycetes</taxon>
        <taxon>Kitasatosporales</taxon>
        <taxon>Streptomycetaceae</taxon>
        <taxon>Streptomyces</taxon>
    </lineage>
</organism>
<reference evidence="1 2" key="1">
    <citation type="submission" date="2022-10" db="EMBL/GenBank/DDBJ databases">
        <title>The complete genomes of actinobacterial strains from the NBC collection.</title>
        <authorList>
            <person name="Joergensen T.S."/>
            <person name="Alvarez Arevalo M."/>
            <person name="Sterndorff E.B."/>
            <person name="Faurdal D."/>
            <person name="Vuksanovic O."/>
            <person name="Mourched A.-S."/>
            <person name="Charusanti P."/>
            <person name="Shaw S."/>
            <person name="Blin K."/>
            <person name="Weber T."/>
        </authorList>
    </citation>
    <scope>NUCLEOTIDE SEQUENCE [LARGE SCALE GENOMIC DNA]</scope>
    <source>
        <strain evidence="1 2">NBC 01769</strain>
    </source>
</reference>
<dbReference type="EMBL" id="CP109114">
    <property type="protein sequence ID" value="WSC14465.1"/>
    <property type="molecule type" value="Genomic_DNA"/>
</dbReference>
<gene>
    <name evidence="1" type="ORF">OIE64_17580</name>
</gene>
<proteinExistence type="predicted"/>
<evidence type="ECO:0000313" key="1">
    <source>
        <dbReference type="EMBL" id="WSC14465.1"/>
    </source>
</evidence>
<dbReference type="Proteomes" id="UP001330827">
    <property type="component" value="Chromosome"/>
</dbReference>
<name>A0ABZ1G5I7_9ACTN</name>
<keyword evidence="2" id="KW-1185">Reference proteome</keyword>
<sequence length="44" mass="4747">MDVYVDMSTVPVMGMVMPMGEGGVRPWRTGGVILLVGTDSYVLE</sequence>
<evidence type="ECO:0000313" key="2">
    <source>
        <dbReference type="Proteomes" id="UP001330827"/>
    </source>
</evidence>
<dbReference type="RefSeq" id="WP_326592996.1">
    <property type="nucleotide sequence ID" value="NZ_CP109114.1"/>
</dbReference>
<accession>A0ABZ1G5I7</accession>
<protein>
    <submittedName>
        <fullName evidence="1">Uncharacterized protein</fullName>
    </submittedName>
</protein>